<keyword evidence="5 8" id="KW-0554">One-carbon metabolism</keyword>
<dbReference type="InterPro" id="IPR049943">
    <property type="entry name" value="Ser_HO-MeTrfase-like"/>
</dbReference>
<accession>A0ABQ9BWV2</accession>
<evidence type="ECO:0000313" key="10">
    <source>
        <dbReference type="EMBL" id="KAJ6391374.1"/>
    </source>
</evidence>
<dbReference type="Pfam" id="PF00464">
    <property type="entry name" value="SHMT"/>
    <property type="match status" value="2"/>
</dbReference>
<comment type="cofactor">
    <cofactor evidence="2 8">
        <name>pyridoxal 5'-phosphate</name>
        <dbReference type="ChEBI" id="CHEBI:597326"/>
    </cofactor>
</comment>
<organism evidence="10 11">
    <name type="scientific">Salix suchowensis</name>
    <dbReference type="NCBI Taxonomy" id="1278906"/>
    <lineage>
        <taxon>Eukaryota</taxon>
        <taxon>Viridiplantae</taxon>
        <taxon>Streptophyta</taxon>
        <taxon>Embryophyta</taxon>
        <taxon>Tracheophyta</taxon>
        <taxon>Spermatophyta</taxon>
        <taxon>Magnoliopsida</taxon>
        <taxon>eudicotyledons</taxon>
        <taxon>Gunneridae</taxon>
        <taxon>Pentapetalae</taxon>
        <taxon>rosids</taxon>
        <taxon>fabids</taxon>
        <taxon>Malpighiales</taxon>
        <taxon>Salicaceae</taxon>
        <taxon>Saliceae</taxon>
        <taxon>Salix</taxon>
    </lineage>
</organism>
<keyword evidence="11" id="KW-1185">Reference proteome</keyword>
<dbReference type="Gene3D" id="3.40.640.10">
    <property type="entry name" value="Type I PLP-dependent aspartate aminotransferase-like (Major domain)"/>
    <property type="match status" value="1"/>
</dbReference>
<evidence type="ECO:0000256" key="1">
    <source>
        <dbReference type="ARBA" id="ARBA00001528"/>
    </source>
</evidence>
<dbReference type="CDD" id="cd00378">
    <property type="entry name" value="SHMT"/>
    <property type="match status" value="1"/>
</dbReference>
<evidence type="ECO:0000313" key="11">
    <source>
        <dbReference type="Proteomes" id="UP001141253"/>
    </source>
</evidence>
<name>A0ABQ9BWV2_9ROSI</name>
<evidence type="ECO:0000256" key="8">
    <source>
        <dbReference type="RuleBase" id="RU000585"/>
    </source>
</evidence>
<evidence type="ECO:0000256" key="4">
    <source>
        <dbReference type="ARBA" id="ARBA00006376"/>
    </source>
</evidence>
<evidence type="ECO:0000256" key="7">
    <source>
        <dbReference type="ARBA" id="ARBA00022898"/>
    </source>
</evidence>
<dbReference type="SUPFAM" id="SSF53383">
    <property type="entry name" value="PLP-dependent transferases"/>
    <property type="match status" value="1"/>
</dbReference>
<dbReference type="Proteomes" id="UP001141253">
    <property type="component" value="Chromosome 2"/>
</dbReference>
<keyword evidence="6 8" id="KW-0808">Transferase</keyword>
<dbReference type="PIRSF" id="PIRSF000412">
    <property type="entry name" value="SHMT"/>
    <property type="match status" value="1"/>
</dbReference>
<evidence type="ECO:0000259" key="9">
    <source>
        <dbReference type="Pfam" id="PF00464"/>
    </source>
</evidence>
<comment type="similarity">
    <text evidence="4 8">Belongs to the SHMT family.</text>
</comment>
<dbReference type="InterPro" id="IPR001085">
    <property type="entry name" value="Ser_HO-MeTrfase"/>
</dbReference>
<reference evidence="10" key="2">
    <citation type="journal article" date="2023" name="Int. J. Mol. Sci.">
        <title>De Novo Assembly and Annotation of 11 Diverse Shrub Willow (Salix) Genomes Reveals Novel Gene Organization in Sex-Linked Regions.</title>
        <authorList>
            <person name="Hyden B."/>
            <person name="Feng K."/>
            <person name="Yates T.B."/>
            <person name="Jawdy S."/>
            <person name="Cereghino C."/>
            <person name="Smart L.B."/>
            <person name="Muchero W."/>
        </authorList>
    </citation>
    <scope>NUCLEOTIDE SEQUENCE</scope>
    <source>
        <tissue evidence="10">Shoot tip</tissue>
    </source>
</reference>
<dbReference type="PANTHER" id="PTHR11680">
    <property type="entry name" value="SERINE HYDROXYMETHYLTRANSFERASE"/>
    <property type="match status" value="1"/>
</dbReference>
<dbReference type="EMBL" id="JAPFFI010000006">
    <property type="protein sequence ID" value="KAJ6391374.1"/>
    <property type="molecule type" value="Genomic_DNA"/>
</dbReference>
<dbReference type="Gene3D" id="3.90.1150.10">
    <property type="entry name" value="Aspartate Aminotransferase, domain 1"/>
    <property type="match status" value="1"/>
</dbReference>
<dbReference type="EC" id="2.1.2.1" evidence="8"/>
<dbReference type="PROSITE" id="PS00096">
    <property type="entry name" value="SHMT"/>
    <property type="match status" value="1"/>
</dbReference>
<evidence type="ECO:0000256" key="3">
    <source>
        <dbReference type="ARBA" id="ARBA00004777"/>
    </source>
</evidence>
<dbReference type="HAMAP" id="MF_00051">
    <property type="entry name" value="SHMT"/>
    <property type="match status" value="1"/>
</dbReference>
<evidence type="ECO:0000256" key="6">
    <source>
        <dbReference type="ARBA" id="ARBA00022679"/>
    </source>
</evidence>
<dbReference type="InterPro" id="IPR015422">
    <property type="entry name" value="PyrdxlP-dep_Trfase_small"/>
</dbReference>
<sequence length="529" mass="58582">MAIALRRLSSSLRNPIKPYLNGGSLYYNMSSLPDKALPDKDTARANEIDPEIADIIELEKARQWKGLELIPSENFTSVSVMQAVGSVMTNKYSEGYPGARYYGGNEYIDMAETLCQKRALEAFGLDPQKWGVNVQSLSGSPANFQVYTALLKPHERIMALDLPHGGHLSHGYQFGTDPSSLEDSESTETLELWFVLTDTKKISAVSIFFETMPYRLNESTGYVDYDQLEKSATLFRPKLIVAGASAYARLYDYARIRKVCDKQKAVLLADMAHISGLVAAGVIPSPFEYADVVTTTTHKSLRGPRGAMIFFRKGVKEINKQGKEVMYDFEDRINQAVFPGLQGGPHNHTISGLAVALKQVKTPEYKAYQEQVLSNCSKFAQSLLEKGYELVSGGTENHLVLVNLRNKGIDGSRVEKVLELVHIAANKNTVPGDVSAMVPGGIRMGTPALTSRGFIERDFVKVAEFFDAAVKLALKIKADAQGTKLKDFVAAMKSDGHQSEIARIRQDVEEYAKEFPTIGFEKETMKYKN</sequence>
<dbReference type="PANTHER" id="PTHR11680:SF28">
    <property type="entry name" value="SERINE HYDROXYMETHYLTRANSFERASE, MITOCHONDRIAL"/>
    <property type="match status" value="1"/>
</dbReference>
<dbReference type="InterPro" id="IPR015424">
    <property type="entry name" value="PyrdxlP-dep_Trfase"/>
</dbReference>
<feature type="domain" description="Serine hydroxymethyltransferase-like" evidence="9">
    <location>
        <begin position="47"/>
        <end position="176"/>
    </location>
</feature>
<protein>
    <recommendedName>
        <fullName evidence="8">Serine hydroxymethyltransferase</fullName>
        <ecNumber evidence="8">2.1.2.1</ecNumber>
    </recommendedName>
</protein>
<reference evidence="10" key="1">
    <citation type="submission" date="2022-10" db="EMBL/GenBank/DDBJ databases">
        <authorList>
            <person name="Hyden B.L."/>
            <person name="Feng K."/>
            <person name="Yates T."/>
            <person name="Jawdy S."/>
            <person name="Smart L.B."/>
            <person name="Muchero W."/>
        </authorList>
    </citation>
    <scope>NUCLEOTIDE SEQUENCE</scope>
    <source>
        <tissue evidence="10">Shoot tip</tissue>
    </source>
</reference>
<dbReference type="InterPro" id="IPR015421">
    <property type="entry name" value="PyrdxlP-dep_Trfase_major"/>
</dbReference>
<comment type="caution">
    <text evidence="10">The sequence shown here is derived from an EMBL/GenBank/DDBJ whole genome shotgun (WGS) entry which is preliminary data.</text>
</comment>
<dbReference type="InterPro" id="IPR039429">
    <property type="entry name" value="SHMT-like_dom"/>
</dbReference>
<dbReference type="InterPro" id="IPR019798">
    <property type="entry name" value="Ser_HO-MeTrfase_PLP_BS"/>
</dbReference>
<comment type="catalytic activity">
    <reaction evidence="1 8">
        <text>(6R)-5,10-methylene-5,6,7,8-tetrahydrofolate + glycine + H2O = (6S)-5,6,7,8-tetrahydrofolate + L-serine</text>
        <dbReference type="Rhea" id="RHEA:15481"/>
        <dbReference type="ChEBI" id="CHEBI:15377"/>
        <dbReference type="ChEBI" id="CHEBI:15636"/>
        <dbReference type="ChEBI" id="CHEBI:33384"/>
        <dbReference type="ChEBI" id="CHEBI:57305"/>
        <dbReference type="ChEBI" id="CHEBI:57453"/>
        <dbReference type="EC" id="2.1.2.1"/>
    </reaction>
</comment>
<keyword evidence="7 8" id="KW-0663">Pyridoxal phosphate</keyword>
<proteinExistence type="inferred from homology"/>
<evidence type="ECO:0000256" key="5">
    <source>
        <dbReference type="ARBA" id="ARBA00022563"/>
    </source>
</evidence>
<evidence type="ECO:0000256" key="2">
    <source>
        <dbReference type="ARBA" id="ARBA00001933"/>
    </source>
</evidence>
<feature type="domain" description="Serine hydroxymethyltransferase-like" evidence="9">
    <location>
        <begin position="197"/>
        <end position="465"/>
    </location>
</feature>
<comment type="function">
    <text evidence="8">Interconversion of serine and glycine.</text>
</comment>
<comment type="pathway">
    <text evidence="3 8">One-carbon metabolism; tetrahydrofolate interconversion.</text>
</comment>
<gene>
    <name evidence="10" type="ORF">OIU77_025369</name>
</gene>